<evidence type="ECO:0000256" key="4">
    <source>
        <dbReference type="ARBA" id="ARBA00022989"/>
    </source>
</evidence>
<feature type="transmembrane region" description="Helical" evidence="7">
    <location>
        <begin position="338"/>
        <end position="357"/>
    </location>
</feature>
<dbReference type="GO" id="GO:0016020">
    <property type="term" value="C:membrane"/>
    <property type="evidence" value="ECO:0007669"/>
    <property type="project" value="UniProtKB-SubCell"/>
</dbReference>
<feature type="domain" description="Major facilitator superfamily (MFS) profile" evidence="8">
    <location>
        <begin position="33"/>
        <end position="495"/>
    </location>
</feature>
<feature type="transmembrane region" description="Helical" evidence="7">
    <location>
        <begin position="369"/>
        <end position="386"/>
    </location>
</feature>
<accession>A0AAD4M3N3</accession>
<dbReference type="InterPro" id="IPR036259">
    <property type="entry name" value="MFS_trans_sf"/>
</dbReference>
<evidence type="ECO:0000256" key="1">
    <source>
        <dbReference type="ARBA" id="ARBA00004141"/>
    </source>
</evidence>
<dbReference type="Proteomes" id="UP001203297">
    <property type="component" value="Unassembled WGS sequence"/>
</dbReference>
<dbReference type="CDD" id="cd17330">
    <property type="entry name" value="MFS_SLC46_TetA_like"/>
    <property type="match status" value="1"/>
</dbReference>
<evidence type="ECO:0000259" key="8">
    <source>
        <dbReference type="PROSITE" id="PS50850"/>
    </source>
</evidence>
<feature type="transmembrane region" description="Helical" evidence="7">
    <location>
        <begin position="106"/>
        <end position="124"/>
    </location>
</feature>
<reference evidence="9" key="1">
    <citation type="journal article" date="2022" name="New Phytol.">
        <title>Evolutionary transition to the ectomycorrhizal habit in the genomes of a hyperdiverse lineage of mushroom-forming fungi.</title>
        <authorList>
            <person name="Looney B."/>
            <person name="Miyauchi S."/>
            <person name="Morin E."/>
            <person name="Drula E."/>
            <person name="Courty P.E."/>
            <person name="Kohler A."/>
            <person name="Kuo A."/>
            <person name="LaButti K."/>
            <person name="Pangilinan J."/>
            <person name="Lipzen A."/>
            <person name="Riley R."/>
            <person name="Andreopoulos W."/>
            <person name="He G."/>
            <person name="Johnson J."/>
            <person name="Nolan M."/>
            <person name="Tritt A."/>
            <person name="Barry K.W."/>
            <person name="Grigoriev I.V."/>
            <person name="Nagy L.G."/>
            <person name="Hibbett D."/>
            <person name="Henrissat B."/>
            <person name="Matheny P.B."/>
            <person name="Labbe J."/>
            <person name="Martin F.M."/>
        </authorList>
    </citation>
    <scope>NUCLEOTIDE SEQUENCE</scope>
    <source>
        <strain evidence="9">BPL690</strain>
    </source>
</reference>
<proteinExistence type="predicted"/>
<dbReference type="GO" id="GO:0022857">
    <property type="term" value="F:transmembrane transporter activity"/>
    <property type="evidence" value="ECO:0007669"/>
    <property type="project" value="InterPro"/>
</dbReference>
<keyword evidence="10" id="KW-1185">Reference proteome</keyword>
<evidence type="ECO:0000313" key="9">
    <source>
        <dbReference type="EMBL" id="KAI0298431.1"/>
    </source>
</evidence>
<feature type="transmembrane region" description="Helical" evidence="7">
    <location>
        <begin position="292"/>
        <end position="318"/>
    </location>
</feature>
<keyword evidence="2" id="KW-0813">Transport</keyword>
<sequence length="502" mass="54817">MSPTRYEGNTDEETPLFQNADVPQKPTRLPKAQIFILFSVWLAESTISHSISPYLNQLVKELPIVGGDDRKVGYYSGVIVASHFAAEAVTALHWNRLSDHIGRKPVLLSCFMGVIISIITFGLSRSLWALVLSRCLHGAMKGSTGVLKSMISELTDESNVARGFSVLPVAWSLGCMMGFVRYVAYCHFDSLTPWTLSPLIGGVLSRPQDRWPDLFSHPFWASYPYFLPCLAAAALSCLSFIIAALFLKETMNTPPMKLQFAKVTLNGSREGPNDTLDEEPSNPKKLLPLRSVLIRPVVISIANYAMLALVSMAATALIPLVWSTSVEFGGLDLRPVSIGLWMSSYGFFNGAFQFAFFPLMARRFGPQRVFVTSVAVCAIIYTMFPLENLAAGGGSKATVWLLMFLQLLSLSISETGFSSIFLFISSAAPSKRSLGTTMGLAQTVVSVQRAVGPVAADWLFAFSITNNVLGGNFVYVVLYVLVGVGLCVAAQLPRYAWRRNGG</sequence>
<dbReference type="Gene3D" id="1.20.1250.20">
    <property type="entry name" value="MFS general substrate transporter like domains"/>
    <property type="match status" value="1"/>
</dbReference>
<dbReference type="InterPro" id="IPR020846">
    <property type="entry name" value="MFS_dom"/>
</dbReference>
<feature type="transmembrane region" description="Helical" evidence="7">
    <location>
        <begin position="473"/>
        <end position="492"/>
    </location>
</feature>
<name>A0AAD4M3N3_9AGAM</name>
<dbReference type="PROSITE" id="PS50850">
    <property type="entry name" value="MFS"/>
    <property type="match status" value="1"/>
</dbReference>
<evidence type="ECO:0000256" key="3">
    <source>
        <dbReference type="ARBA" id="ARBA00022692"/>
    </source>
</evidence>
<feature type="transmembrane region" description="Helical" evidence="7">
    <location>
        <begin position="72"/>
        <end position="94"/>
    </location>
</feature>
<dbReference type="Pfam" id="PF07690">
    <property type="entry name" value="MFS_1"/>
    <property type="match status" value="1"/>
</dbReference>
<comment type="caution">
    <text evidence="9">The sequence shown here is derived from an EMBL/GenBank/DDBJ whole genome shotgun (WGS) entry which is preliminary data.</text>
</comment>
<evidence type="ECO:0000256" key="7">
    <source>
        <dbReference type="SAM" id="Phobius"/>
    </source>
</evidence>
<protein>
    <submittedName>
        <fullName evidence="9">Major facilitator superfamily domain-containing protein</fullName>
    </submittedName>
</protein>
<feature type="transmembrane region" description="Helical" evidence="7">
    <location>
        <begin position="398"/>
        <end position="424"/>
    </location>
</feature>
<evidence type="ECO:0000256" key="5">
    <source>
        <dbReference type="ARBA" id="ARBA00023136"/>
    </source>
</evidence>
<evidence type="ECO:0000256" key="6">
    <source>
        <dbReference type="SAM" id="MobiDB-lite"/>
    </source>
</evidence>
<keyword evidence="4 7" id="KW-1133">Transmembrane helix</keyword>
<dbReference type="AlphaFoldDB" id="A0AAD4M3N3"/>
<dbReference type="PANTHER" id="PTHR23504">
    <property type="entry name" value="MAJOR FACILITATOR SUPERFAMILY DOMAIN-CONTAINING PROTEIN 10"/>
    <property type="match status" value="1"/>
</dbReference>
<dbReference type="SUPFAM" id="SSF103473">
    <property type="entry name" value="MFS general substrate transporter"/>
    <property type="match status" value="1"/>
</dbReference>
<dbReference type="EMBL" id="WTXG01000028">
    <property type="protein sequence ID" value="KAI0298431.1"/>
    <property type="molecule type" value="Genomic_DNA"/>
</dbReference>
<keyword evidence="3 7" id="KW-0812">Transmembrane</keyword>
<evidence type="ECO:0000256" key="2">
    <source>
        <dbReference type="ARBA" id="ARBA00022448"/>
    </source>
</evidence>
<organism evidence="9 10">
    <name type="scientific">Multifurca ochricompacta</name>
    <dbReference type="NCBI Taxonomy" id="376703"/>
    <lineage>
        <taxon>Eukaryota</taxon>
        <taxon>Fungi</taxon>
        <taxon>Dikarya</taxon>
        <taxon>Basidiomycota</taxon>
        <taxon>Agaricomycotina</taxon>
        <taxon>Agaricomycetes</taxon>
        <taxon>Russulales</taxon>
        <taxon>Russulaceae</taxon>
        <taxon>Multifurca</taxon>
    </lineage>
</organism>
<comment type="subcellular location">
    <subcellularLocation>
        <location evidence="1">Membrane</location>
        <topology evidence="1">Multi-pass membrane protein</topology>
    </subcellularLocation>
</comment>
<dbReference type="InterPro" id="IPR011701">
    <property type="entry name" value="MFS"/>
</dbReference>
<gene>
    <name evidence="9" type="ORF">B0F90DRAFT_1732319</name>
</gene>
<keyword evidence="5 7" id="KW-0472">Membrane</keyword>
<evidence type="ECO:0000313" key="10">
    <source>
        <dbReference type="Proteomes" id="UP001203297"/>
    </source>
</evidence>
<feature type="region of interest" description="Disordered" evidence="6">
    <location>
        <begin position="1"/>
        <end position="23"/>
    </location>
</feature>
<feature type="transmembrane region" description="Helical" evidence="7">
    <location>
        <begin position="225"/>
        <end position="247"/>
    </location>
</feature>
<dbReference type="PANTHER" id="PTHR23504:SF15">
    <property type="entry name" value="MAJOR FACILITATOR SUPERFAMILY (MFS) PROFILE DOMAIN-CONTAINING PROTEIN"/>
    <property type="match status" value="1"/>
</dbReference>